<accession>A0A318XHS7</accession>
<evidence type="ECO:0000313" key="2">
    <source>
        <dbReference type="Proteomes" id="UP000248132"/>
    </source>
</evidence>
<reference evidence="1 2" key="1">
    <citation type="submission" date="2018-06" db="EMBL/GenBank/DDBJ databases">
        <title>Genomic Encyclopedia of Type Strains, Phase I: the one thousand microbial genomes (KMG-I) project.</title>
        <authorList>
            <person name="Kyrpides N."/>
        </authorList>
    </citation>
    <scope>NUCLEOTIDE SEQUENCE [LARGE SCALE GENOMIC DNA]</scope>
    <source>
        <strain evidence="1 2">DSM 19573</strain>
    </source>
</reference>
<dbReference type="RefSeq" id="WP_110463401.1">
    <property type="nucleotide sequence ID" value="NZ_QKMR01000028.1"/>
</dbReference>
<comment type="caution">
    <text evidence="1">The sequence shown here is derived from an EMBL/GenBank/DDBJ whole genome shotgun (WGS) entry which is preliminary data.</text>
</comment>
<organism evidence="1 2">
    <name type="scientific">Ruminiclostridium sufflavum DSM 19573</name>
    <dbReference type="NCBI Taxonomy" id="1121337"/>
    <lineage>
        <taxon>Bacteria</taxon>
        <taxon>Bacillati</taxon>
        <taxon>Bacillota</taxon>
        <taxon>Clostridia</taxon>
        <taxon>Eubacteriales</taxon>
        <taxon>Oscillospiraceae</taxon>
        <taxon>Ruminiclostridium</taxon>
    </lineage>
</organism>
<dbReference type="OrthoDB" id="67865at2"/>
<name>A0A318XHS7_9FIRM</name>
<protein>
    <submittedName>
        <fullName evidence="1">Uncharacterized protein DUF3780</fullName>
    </submittedName>
</protein>
<sequence length="184" mass="21668">MAKNQAIGFGYIPDETKHHFLARISRSKNNEVYIYERFEWDNSDEQQSDIIEKNLKVVINKEKWDSVKDVIEKEFNRRLSATNTIVGKFKIGDIPIERLLGKEMILLLWAIEDSDPKLISTAIKNWLGLSQEERWWLFTMANATTGYYADKRGWRKAIRYALTENPVDERGLQGNITEFLYKQF</sequence>
<gene>
    <name evidence="1" type="ORF">LY28_03447</name>
</gene>
<proteinExistence type="predicted"/>
<keyword evidence="2" id="KW-1185">Reference proteome</keyword>
<dbReference type="AlphaFoldDB" id="A0A318XHS7"/>
<dbReference type="Pfam" id="PF12635">
    <property type="entry name" value="DUF3780"/>
    <property type="match status" value="1"/>
</dbReference>
<dbReference type="EMBL" id="QKMR01000028">
    <property type="protein sequence ID" value="PYG84913.1"/>
    <property type="molecule type" value="Genomic_DNA"/>
</dbReference>
<dbReference type="Proteomes" id="UP000248132">
    <property type="component" value="Unassembled WGS sequence"/>
</dbReference>
<evidence type="ECO:0000313" key="1">
    <source>
        <dbReference type="EMBL" id="PYG84913.1"/>
    </source>
</evidence>
<dbReference type="InterPro" id="IPR024220">
    <property type="entry name" value="DUF3780"/>
</dbReference>